<dbReference type="EMBL" id="CADCVV010000087">
    <property type="protein sequence ID" value="CAA9498687.1"/>
    <property type="molecule type" value="Genomic_DNA"/>
</dbReference>
<feature type="non-terminal residue" evidence="2">
    <location>
        <position position="82"/>
    </location>
</feature>
<gene>
    <name evidence="2" type="ORF">AVDCRST_MAG17-1227</name>
</gene>
<dbReference type="AlphaFoldDB" id="A0A6J4SGD0"/>
<organism evidence="2">
    <name type="scientific">uncultured Solirubrobacterales bacterium</name>
    <dbReference type="NCBI Taxonomy" id="768556"/>
    <lineage>
        <taxon>Bacteria</taxon>
        <taxon>Bacillati</taxon>
        <taxon>Actinomycetota</taxon>
        <taxon>Thermoleophilia</taxon>
        <taxon>Solirubrobacterales</taxon>
        <taxon>environmental samples</taxon>
    </lineage>
</organism>
<sequence length="82" mass="9044">CWRRPVRPPAARTSTWWPSSPERSSRRVAGRESARVLIEKSRTSTDQSRTACSRLPSARAGAAPGYVSTFARGAMFSVRHAV</sequence>
<protein>
    <submittedName>
        <fullName evidence="2">Uncharacterized protein</fullName>
    </submittedName>
</protein>
<name>A0A6J4SGD0_9ACTN</name>
<feature type="non-terminal residue" evidence="2">
    <location>
        <position position="1"/>
    </location>
</feature>
<feature type="compositionally biased region" description="Low complexity" evidence="1">
    <location>
        <begin position="13"/>
        <end position="22"/>
    </location>
</feature>
<accession>A0A6J4SGD0</accession>
<evidence type="ECO:0000313" key="2">
    <source>
        <dbReference type="EMBL" id="CAA9498687.1"/>
    </source>
</evidence>
<evidence type="ECO:0000256" key="1">
    <source>
        <dbReference type="SAM" id="MobiDB-lite"/>
    </source>
</evidence>
<proteinExistence type="predicted"/>
<feature type="compositionally biased region" description="Basic and acidic residues" evidence="1">
    <location>
        <begin position="23"/>
        <end position="43"/>
    </location>
</feature>
<reference evidence="2" key="1">
    <citation type="submission" date="2020-02" db="EMBL/GenBank/DDBJ databases">
        <authorList>
            <person name="Meier V. D."/>
        </authorList>
    </citation>
    <scope>NUCLEOTIDE SEQUENCE</scope>
    <source>
        <strain evidence="2">AVDCRST_MAG17</strain>
    </source>
</reference>
<feature type="region of interest" description="Disordered" evidence="1">
    <location>
        <begin position="1"/>
        <end position="56"/>
    </location>
</feature>